<reference evidence="2" key="1">
    <citation type="journal article" date="2014" name="Int. J. Syst. Evol. Microbiol.">
        <title>Complete genome sequence of Corynebacterium casei LMG S-19264T (=DSM 44701T), isolated from a smear-ripened cheese.</title>
        <authorList>
            <consortium name="US DOE Joint Genome Institute (JGI-PGF)"/>
            <person name="Walter F."/>
            <person name="Albersmeier A."/>
            <person name="Kalinowski J."/>
            <person name="Ruckert C."/>
        </authorList>
    </citation>
    <scope>NUCLEOTIDE SEQUENCE</scope>
    <source>
        <strain evidence="2">NBRC 108769</strain>
    </source>
</reference>
<dbReference type="AlphaFoldDB" id="A0AA37WFM1"/>
<dbReference type="Pfam" id="PF19572">
    <property type="entry name" value="PorV"/>
    <property type="match status" value="1"/>
</dbReference>
<keyword evidence="3" id="KW-1185">Reference proteome</keyword>
<organism evidence="2 3">
    <name type="scientific">Portibacter lacus</name>
    <dbReference type="NCBI Taxonomy" id="1099794"/>
    <lineage>
        <taxon>Bacteria</taxon>
        <taxon>Pseudomonadati</taxon>
        <taxon>Bacteroidota</taxon>
        <taxon>Saprospiria</taxon>
        <taxon>Saprospirales</taxon>
        <taxon>Haliscomenobacteraceae</taxon>
        <taxon>Portibacter</taxon>
    </lineage>
</organism>
<protein>
    <recommendedName>
        <fullName evidence="1">Type IX secretion system protein PorV domain-containing protein</fullName>
    </recommendedName>
</protein>
<evidence type="ECO:0000259" key="1">
    <source>
        <dbReference type="Pfam" id="PF19572"/>
    </source>
</evidence>
<evidence type="ECO:0000313" key="2">
    <source>
        <dbReference type="EMBL" id="GLR18928.1"/>
    </source>
</evidence>
<dbReference type="EMBL" id="BSOH01000023">
    <property type="protein sequence ID" value="GLR18928.1"/>
    <property type="molecule type" value="Genomic_DNA"/>
</dbReference>
<dbReference type="InterPro" id="IPR045741">
    <property type="entry name" value="PorV"/>
</dbReference>
<reference evidence="2" key="2">
    <citation type="submission" date="2023-01" db="EMBL/GenBank/DDBJ databases">
        <title>Draft genome sequence of Portibacter lacus strain NBRC 108769.</title>
        <authorList>
            <person name="Sun Q."/>
            <person name="Mori K."/>
        </authorList>
    </citation>
    <scope>NUCLEOTIDE SEQUENCE</scope>
    <source>
        <strain evidence="2">NBRC 108769</strain>
    </source>
</reference>
<dbReference type="Proteomes" id="UP001156666">
    <property type="component" value="Unassembled WGS sequence"/>
</dbReference>
<evidence type="ECO:0000313" key="3">
    <source>
        <dbReference type="Proteomes" id="UP001156666"/>
    </source>
</evidence>
<dbReference type="NCBIfam" id="NF033709">
    <property type="entry name" value="PorV_fam"/>
    <property type="match status" value="1"/>
</dbReference>
<feature type="domain" description="Type IX secretion system protein PorV" evidence="1">
    <location>
        <begin position="16"/>
        <end position="188"/>
    </location>
</feature>
<name>A0AA37WFM1_9BACT</name>
<sequence>MNFAPMTLGAETGDGFITSIAAFKKLGGKNTLGIEAKHSASGKISQDLLSARYFLGKNAARESLLSIGIVRKWTYRFASAIALKYIYSNIGYTTDEDESLRVTPGQGIAGDLSFSFIQPIEMGGISSNLMLGLAVTNLGPRVVYSSNSKKEFLPANIGLGVGWAFEYNESSSISLLADANKLLVPSPNDFYDTCDGLLCSHKVENNFLKAAWRSFYDADGGFSEELAEIYYSFGVEYEYQEKWFLRSGYLYEHADRGNRKILCLGIGYGFRNVVTDLSFQIPIIEQEVNDNQFRFSIGYRWEKSKG</sequence>
<accession>A0AA37WFM1</accession>
<gene>
    <name evidence="2" type="primary">porV_1</name>
    <name evidence="2" type="ORF">GCM10007940_35440</name>
</gene>
<comment type="caution">
    <text evidence="2">The sequence shown here is derived from an EMBL/GenBank/DDBJ whole genome shotgun (WGS) entry which is preliminary data.</text>
</comment>
<dbReference type="Gene3D" id="2.40.160.60">
    <property type="entry name" value="Outer membrane protein transport protein (OMPP1/FadL/TodX)"/>
    <property type="match status" value="1"/>
</dbReference>
<proteinExistence type="predicted"/>